<evidence type="ECO:0000313" key="6">
    <source>
        <dbReference type="EMBL" id="MBR7675645.1"/>
    </source>
</evidence>
<protein>
    <recommendedName>
        <fullName evidence="5">Serine hydroxymethyltransferase-like domain-containing protein</fullName>
    </recommendedName>
</protein>
<dbReference type="Pfam" id="PF00464">
    <property type="entry name" value="SHMT"/>
    <property type="match status" value="1"/>
</dbReference>
<keyword evidence="7" id="KW-1185">Reference proteome</keyword>
<organism evidence="6 7">
    <name type="scientific">Streptomyces daliensis</name>
    <dbReference type="NCBI Taxonomy" id="299421"/>
    <lineage>
        <taxon>Bacteria</taxon>
        <taxon>Bacillati</taxon>
        <taxon>Actinomycetota</taxon>
        <taxon>Actinomycetes</taxon>
        <taxon>Kitasatosporales</taxon>
        <taxon>Streptomycetaceae</taxon>
        <taxon>Streptomyces</taxon>
    </lineage>
</organism>
<feature type="domain" description="Serine hydroxymethyltransferase-like" evidence="5">
    <location>
        <begin position="40"/>
        <end position="409"/>
    </location>
</feature>
<comment type="similarity">
    <text evidence="2">Belongs to the SHMT family.</text>
</comment>
<evidence type="ECO:0000256" key="3">
    <source>
        <dbReference type="ARBA" id="ARBA00022898"/>
    </source>
</evidence>
<dbReference type="PANTHER" id="PTHR11680">
    <property type="entry name" value="SERINE HYDROXYMETHYLTRANSFERASE"/>
    <property type="match status" value="1"/>
</dbReference>
<evidence type="ECO:0000256" key="1">
    <source>
        <dbReference type="ARBA" id="ARBA00001933"/>
    </source>
</evidence>
<feature type="region of interest" description="Disordered" evidence="4">
    <location>
        <begin position="446"/>
        <end position="486"/>
    </location>
</feature>
<dbReference type="InterPro" id="IPR039429">
    <property type="entry name" value="SHMT-like_dom"/>
</dbReference>
<evidence type="ECO:0000256" key="2">
    <source>
        <dbReference type="ARBA" id="ARBA00006376"/>
    </source>
</evidence>
<proteinExistence type="inferred from homology"/>
<accession>A0A8T4IVC4</accession>
<dbReference type="PANTHER" id="PTHR11680:SF35">
    <property type="entry name" value="SERINE HYDROXYMETHYLTRANSFERASE 1"/>
    <property type="match status" value="1"/>
</dbReference>
<comment type="cofactor">
    <cofactor evidence="1">
        <name>pyridoxal 5'-phosphate</name>
        <dbReference type="ChEBI" id="CHEBI:597326"/>
    </cofactor>
</comment>
<evidence type="ECO:0000313" key="7">
    <source>
        <dbReference type="Proteomes" id="UP000675554"/>
    </source>
</evidence>
<sequence>MTFTLGDQHDPATLADAGRLVAGATNEELAARVRALVADNARWRGAECLNLIAAESPTSPGVRALLSAEVGTRASGGHIGALSRCFPGMVYIDQLEALCVELLKDLFGSGFADQRLMGGMAGCMVAFTALAEPGDHLMSLSLAAGGDSSGHDEGPGGARGLTVSSIPFDPVELTVDLDAFRREAEARRPRVVSLNQTTALFPLPVREMKRIIEPWGGRLYFDGAHQAGLIAGRQYPDPLAEGADVLTGSGGKTFSGPQSGMILWNDEELSVPIVSAIFPVLTGSHQLNRVAALALAACELREFGVGYMAAVVRNARALAAALHARGFAVVGERRGFTATHQVLVDVRAHGGGVAVSQALERAGIMVNKMLLPAAEDVPDPVSEGIRIGTVEVTRLGMGPAEMETVADLITRVVVAGEEPEAVAARVREFRSAFQILRFCFPAEPAEPAESAVPADPGELPADPENGVSSPSGKKSSLRDAAPNEVR</sequence>
<keyword evidence="3" id="KW-0663">Pyridoxal phosphate</keyword>
<dbReference type="GO" id="GO:0046653">
    <property type="term" value="P:tetrahydrofolate metabolic process"/>
    <property type="evidence" value="ECO:0007669"/>
    <property type="project" value="TreeGrafter"/>
</dbReference>
<gene>
    <name evidence="6" type="ORF">KDA82_22020</name>
</gene>
<dbReference type="Gene3D" id="3.40.640.10">
    <property type="entry name" value="Type I PLP-dependent aspartate aminotransferase-like (Major domain)"/>
    <property type="match status" value="1"/>
</dbReference>
<dbReference type="EMBL" id="JAGSMN010000506">
    <property type="protein sequence ID" value="MBR7675645.1"/>
    <property type="molecule type" value="Genomic_DNA"/>
</dbReference>
<evidence type="ECO:0000256" key="4">
    <source>
        <dbReference type="SAM" id="MobiDB-lite"/>
    </source>
</evidence>
<dbReference type="GO" id="GO:0005737">
    <property type="term" value="C:cytoplasm"/>
    <property type="evidence" value="ECO:0007669"/>
    <property type="project" value="TreeGrafter"/>
</dbReference>
<dbReference type="AlphaFoldDB" id="A0A8T4IVC4"/>
<dbReference type="GO" id="GO:0004372">
    <property type="term" value="F:glycine hydroxymethyltransferase activity"/>
    <property type="evidence" value="ECO:0007669"/>
    <property type="project" value="TreeGrafter"/>
</dbReference>
<dbReference type="InterPro" id="IPR015424">
    <property type="entry name" value="PyrdxlP-dep_Trfase"/>
</dbReference>
<dbReference type="SUPFAM" id="SSF53383">
    <property type="entry name" value="PLP-dependent transferases"/>
    <property type="match status" value="1"/>
</dbReference>
<comment type="caution">
    <text evidence="6">The sequence shown here is derived from an EMBL/GenBank/DDBJ whole genome shotgun (WGS) entry which is preliminary data.</text>
</comment>
<reference evidence="6" key="1">
    <citation type="submission" date="2021-04" db="EMBL/GenBank/DDBJ databases">
        <title>Sequencing of actinobacteria type strains.</title>
        <authorList>
            <person name="Nguyen G.-S."/>
            <person name="Wentzel A."/>
        </authorList>
    </citation>
    <scope>NUCLEOTIDE SEQUENCE</scope>
    <source>
        <strain evidence="6">DSM 42095</strain>
    </source>
</reference>
<name>A0A8T4IVC4_9ACTN</name>
<dbReference type="GO" id="GO:0030170">
    <property type="term" value="F:pyridoxal phosphate binding"/>
    <property type="evidence" value="ECO:0007669"/>
    <property type="project" value="TreeGrafter"/>
</dbReference>
<dbReference type="GO" id="GO:0019264">
    <property type="term" value="P:glycine biosynthetic process from serine"/>
    <property type="evidence" value="ECO:0007669"/>
    <property type="project" value="TreeGrafter"/>
</dbReference>
<feature type="compositionally biased region" description="Low complexity" evidence="4">
    <location>
        <begin position="446"/>
        <end position="456"/>
    </location>
</feature>
<dbReference type="InterPro" id="IPR015421">
    <property type="entry name" value="PyrdxlP-dep_Trfase_major"/>
</dbReference>
<evidence type="ECO:0000259" key="5">
    <source>
        <dbReference type="Pfam" id="PF00464"/>
    </source>
</evidence>
<dbReference type="InterPro" id="IPR015422">
    <property type="entry name" value="PyrdxlP-dep_Trfase_small"/>
</dbReference>
<dbReference type="InterPro" id="IPR049943">
    <property type="entry name" value="Ser_HO-MeTrfase-like"/>
</dbReference>
<dbReference type="Gene3D" id="3.90.1150.10">
    <property type="entry name" value="Aspartate Aminotransferase, domain 1"/>
    <property type="match status" value="1"/>
</dbReference>
<dbReference type="Proteomes" id="UP000675554">
    <property type="component" value="Unassembled WGS sequence"/>
</dbReference>